<proteinExistence type="predicted"/>
<dbReference type="Gene3D" id="2.30.40.10">
    <property type="entry name" value="Urease, subunit C, domain 1"/>
    <property type="match status" value="1"/>
</dbReference>
<dbReference type="SUPFAM" id="SSF51556">
    <property type="entry name" value="Metallo-dependent hydrolases"/>
    <property type="match status" value="1"/>
</dbReference>
<reference evidence="2" key="1">
    <citation type="submission" date="2023-04" db="EMBL/GenBank/DDBJ databases">
        <title>Black Yeasts Isolated from many extreme environments.</title>
        <authorList>
            <person name="Coleine C."/>
            <person name="Stajich J.E."/>
            <person name="Selbmann L."/>
        </authorList>
    </citation>
    <scope>NUCLEOTIDE SEQUENCE</scope>
    <source>
        <strain evidence="2">CCFEE 5312</strain>
    </source>
</reference>
<dbReference type="PANTHER" id="PTHR43135">
    <property type="entry name" value="ALPHA-D-RIBOSE 1-METHYLPHOSPHONATE 5-TRIPHOSPHATE DIPHOSPHATASE"/>
    <property type="match status" value="1"/>
</dbReference>
<keyword evidence="3" id="KW-1185">Reference proteome</keyword>
<protein>
    <recommendedName>
        <fullName evidence="1">Amidohydrolase-related domain-containing protein</fullName>
    </recommendedName>
</protein>
<accession>A0AAJ0G3Q2</accession>
<dbReference type="Proteomes" id="UP001271007">
    <property type="component" value="Unassembled WGS sequence"/>
</dbReference>
<comment type="caution">
    <text evidence="2">The sequence shown here is derived from an EMBL/GenBank/DDBJ whole genome shotgun (WGS) entry which is preliminary data.</text>
</comment>
<evidence type="ECO:0000313" key="3">
    <source>
        <dbReference type="Proteomes" id="UP001271007"/>
    </source>
</evidence>
<dbReference type="Gene3D" id="3.30.110.90">
    <property type="entry name" value="Amidohydrolase"/>
    <property type="match status" value="1"/>
</dbReference>
<dbReference type="Gene3D" id="3.40.50.10910">
    <property type="entry name" value="Amidohydrolase"/>
    <property type="match status" value="1"/>
</dbReference>
<dbReference type="InterPro" id="IPR006680">
    <property type="entry name" value="Amidohydro-rel"/>
</dbReference>
<dbReference type="GO" id="GO:0016810">
    <property type="term" value="F:hydrolase activity, acting on carbon-nitrogen (but not peptide) bonds"/>
    <property type="evidence" value="ECO:0007669"/>
    <property type="project" value="InterPro"/>
</dbReference>
<gene>
    <name evidence="2" type="ORF">LTR09_012590</name>
</gene>
<feature type="domain" description="Amidohydrolase-related" evidence="1">
    <location>
        <begin position="47"/>
        <end position="315"/>
    </location>
</feature>
<dbReference type="EMBL" id="JAWDJX010000139">
    <property type="protein sequence ID" value="KAK3045879.1"/>
    <property type="molecule type" value="Genomic_DNA"/>
</dbReference>
<organism evidence="2 3">
    <name type="scientific">Extremus antarcticus</name>
    <dbReference type="NCBI Taxonomy" id="702011"/>
    <lineage>
        <taxon>Eukaryota</taxon>
        <taxon>Fungi</taxon>
        <taxon>Dikarya</taxon>
        <taxon>Ascomycota</taxon>
        <taxon>Pezizomycotina</taxon>
        <taxon>Dothideomycetes</taxon>
        <taxon>Dothideomycetidae</taxon>
        <taxon>Mycosphaerellales</taxon>
        <taxon>Extremaceae</taxon>
        <taxon>Extremus</taxon>
    </lineage>
</organism>
<evidence type="ECO:0000259" key="1">
    <source>
        <dbReference type="Pfam" id="PF01979"/>
    </source>
</evidence>
<evidence type="ECO:0000313" key="2">
    <source>
        <dbReference type="EMBL" id="KAK3045879.1"/>
    </source>
</evidence>
<sequence>MADKYELTNVCIFDGSQISGPCSLVIDGDKIGTDARVATAIDCEGGILLPGLIDCHVHCRNVDNLAQFCRWGITTALDMGSWPSDLRKSIRQEAINRNLTEVWTAGIPATTPGSGHSRIPGLPHEALLAYPAQGVDFVANRVAEDSSYIKVIADIPGPSQELLNALAGATHKQGKRIVAHATTSATYAMAQEANIDILTHAPLDAPLNGSAVSKLAADGRVVVPTLRMMQGLAKGGEKHGSDYSYSHSRDTVSALHSAEVAIFAGTDANSGPESPVPHGEGIHTELELLVDAGLSTVEALRAATIEPAQYFGMRDRGWAESRPPSSRG</sequence>
<dbReference type="SUPFAM" id="SSF51338">
    <property type="entry name" value="Composite domain of metallo-dependent hydrolases"/>
    <property type="match status" value="1"/>
</dbReference>
<dbReference type="AlphaFoldDB" id="A0AAJ0G3Q2"/>
<dbReference type="Gene3D" id="1.20.58.520">
    <property type="entry name" value="Amidohydrolase"/>
    <property type="match status" value="1"/>
</dbReference>
<dbReference type="Pfam" id="PF01979">
    <property type="entry name" value="Amidohydro_1"/>
    <property type="match status" value="1"/>
</dbReference>
<dbReference type="InterPro" id="IPR051781">
    <property type="entry name" value="Metallo-dep_Hydrolase"/>
</dbReference>
<dbReference type="PANTHER" id="PTHR43135:SF3">
    <property type="entry name" value="ALPHA-D-RIBOSE 1-METHYLPHOSPHONATE 5-TRIPHOSPHATE DIPHOSPHATASE"/>
    <property type="match status" value="1"/>
</dbReference>
<dbReference type="InterPro" id="IPR011059">
    <property type="entry name" value="Metal-dep_hydrolase_composite"/>
</dbReference>
<name>A0AAJ0G3Q2_9PEZI</name>
<dbReference type="InterPro" id="IPR032466">
    <property type="entry name" value="Metal_Hydrolase"/>
</dbReference>